<sequence length="169" mass="20180">MALIGYRELINRHLDDYLTITNYQRPNFVFAQQSVIIEGTKVYTVYVNNAHLRFGQHLRRAVNALLRIRQRTADLRRDLSAQAQTFKQAISQQPIDMKQVPQEPIYMEALITLRPVFDAYDRDYNFDEQRLYYNVKRNPVNHFKAFYQLSRLFVFLGLPIFNCFPLRRS</sequence>
<proteinExistence type="predicted"/>
<keyword evidence="2" id="KW-1185">Reference proteome</keyword>
<dbReference type="RefSeq" id="XP_023468236.1">
    <property type="nucleotide sequence ID" value="XM_023605134.1"/>
</dbReference>
<protein>
    <submittedName>
        <fullName evidence="1">Uncharacterized protein</fullName>
    </submittedName>
</protein>
<dbReference type="EMBL" id="KZ303845">
    <property type="protein sequence ID" value="PHZ14528.1"/>
    <property type="molecule type" value="Genomic_DNA"/>
</dbReference>
<dbReference type="GeneID" id="35436124"/>
<evidence type="ECO:0000313" key="2">
    <source>
        <dbReference type="Proteomes" id="UP000242254"/>
    </source>
</evidence>
<dbReference type="Proteomes" id="UP000242254">
    <property type="component" value="Unassembled WGS sequence"/>
</dbReference>
<dbReference type="AlphaFoldDB" id="A0A2G4T0J2"/>
<name>A0A2G4T0J2_RHIZD</name>
<accession>A0A2G4T0J2</accession>
<gene>
    <name evidence="1" type="ORF">RHIMIDRAFT_102594</name>
</gene>
<organism evidence="1 2">
    <name type="scientific">Rhizopus microsporus ATCC 52813</name>
    <dbReference type="NCBI Taxonomy" id="1340429"/>
    <lineage>
        <taxon>Eukaryota</taxon>
        <taxon>Fungi</taxon>
        <taxon>Fungi incertae sedis</taxon>
        <taxon>Mucoromycota</taxon>
        <taxon>Mucoromycotina</taxon>
        <taxon>Mucoromycetes</taxon>
        <taxon>Mucorales</taxon>
        <taxon>Mucorineae</taxon>
        <taxon>Rhizopodaceae</taxon>
        <taxon>Rhizopus</taxon>
    </lineage>
</organism>
<evidence type="ECO:0000313" key="1">
    <source>
        <dbReference type="EMBL" id="PHZ14528.1"/>
    </source>
</evidence>
<reference evidence="1 2" key="1">
    <citation type="journal article" date="2016" name="Proc. Natl. Acad. Sci. U.S.A.">
        <title>Lipid metabolic changes in an early divergent fungus govern the establishment of a mutualistic symbiosis with endobacteria.</title>
        <authorList>
            <person name="Lastovetsky O.A."/>
            <person name="Gaspar M.L."/>
            <person name="Mondo S.J."/>
            <person name="LaButti K.M."/>
            <person name="Sandor L."/>
            <person name="Grigoriev I.V."/>
            <person name="Henry S.A."/>
            <person name="Pawlowska T.E."/>
        </authorList>
    </citation>
    <scope>NUCLEOTIDE SEQUENCE [LARGE SCALE GENOMIC DNA]</scope>
    <source>
        <strain evidence="1 2">ATCC 52813</strain>
    </source>
</reference>